<comment type="caution">
    <text evidence="7">The sequence shown here is derived from an EMBL/GenBank/DDBJ whole genome shotgun (WGS) entry which is preliminary data.</text>
</comment>
<dbReference type="Proteomes" id="UP001305647">
    <property type="component" value="Unassembled WGS sequence"/>
</dbReference>
<sequence length="251" mass="27980">MCDISIREYIRWLPDEASEPTSTIVLTTPQRRFVDVRVLKPTSEEDAAHTLLPLSRLDWAIAGVSSSVAPSPADPGQEMKHSRWDHWIDSRIADADGVFDEGDMFDDPTDSTLMLEKGRMVNPATGVETEYEEIWRSEPIQNIPVPGDREAGVTCLALQMEVSGGGEGPAGKAKRGLIVRLGQYCQAFARDGDDITLERLRWDAWQQRWTTEVRMGGQELPTDIATYLAHETSIDDEVKVGGVVWKVVERA</sequence>
<accession>A0AAN6PWI7</accession>
<dbReference type="InterPro" id="IPR043047">
    <property type="entry name" value="Hri1_N_sf"/>
</dbReference>
<dbReference type="EMBL" id="MU863651">
    <property type="protein sequence ID" value="KAK4099255.1"/>
    <property type="molecule type" value="Genomic_DNA"/>
</dbReference>
<dbReference type="AlphaFoldDB" id="A0AAN6PWI7"/>
<name>A0AAN6PWI7_9PEZI</name>
<evidence type="ECO:0000256" key="6">
    <source>
        <dbReference type="ARBA" id="ARBA00023242"/>
    </source>
</evidence>
<comment type="similarity">
    <text evidence="3">Belongs to the HRI1 family.</text>
</comment>
<dbReference type="Gene3D" id="2.40.128.310">
    <property type="entry name" value="Protein HRI1, C-terminal domain"/>
    <property type="match status" value="1"/>
</dbReference>
<keyword evidence="5" id="KW-0963">Cytoplasm</keyword>
<comment type="subcellular location">
    <subcellularLocation>
        <location evidence="2">Cytoplasm</location>
    </subcellularLocation>
    <subcellularLocation>
        <location evidence="1">Nucleus</location>
    </subcellularLocation>
</comment>
<evidence type="ECO:0000313" key="7">
    <source>
        <dbReference type="EMBL" id="KAK4099255.1"/>
    </source>
</evidence>
<reference evidence="7" key="2">
    <citation type="submission" date="2023-05" db="EMBL/GenBank/DDBJ databases">
        <authorList>
            <consortium name="Lawrence Berkeley National Laboratory"/>
            <person name="Steindorff A."/>
            <person name="Hensen N."/>
            <person name="Bonometti L."/>
            <person name="Westerberg I."/>
            <person name="Brannstrom I.O."/>
            <person name="Guillou S."/>
            <person name="Cros-Aarteil S."/>
            <person name="Calhoun S."/>
            <person name="Haridas S."/>
            <person name="Kuo A."/>
            <person name="Mondo S."/>
            <person name="Pangilinan J."/>
            <person name="Riley R."/>
            <person name="Labutti K."/>
            <person name="Andreopoulos B."/>
            <person name="Lipzen A."/>
            <person name="Chen C."/>
            <person name="Yanf M."/>
            <person name="Daum C."/>
            <person name="Ng V."/>
            <person name="Clum A."/>
            <person name="Ohm R."/>
            <person name="Martin F."/>
            <person name="Silar P."/>
            <person name="Natvig D."/>
            <person name="Lalanne C."/>
            <person name="Gautier V."/>
            <person name="Ament-Velasquez S.L."/>
            <person name="Kruys A."/>
            <person name="Hutchinson M.I."/>
            <person name="Powell A.J."/>
            <person name="Barry K."/>
            <person name="Miller A.N."/>
            <person name="Grigoriev I.V."/>
            <person name="Debuchy R."/>
            <person name="Gladieux P."/>
            <person name="Thoren M.H."/>
            <person name="Johannesson H."/>
        </authorList>
    </citation>
    <scope>NUCLEOTIDE SEQUENCE</scope>
    <source>
        <strain evidence="7">CBS 757.83</strain>
    </source>
</reference>
<evidence type="ECO:0000256" key="3">
    <source>
        <dbReference type="ARBA" id="ARBA00005229"/>
    </source>
</evidence>
<reference evidence="7" key="1">
    <citation type="journal article" date="2023" name="Mol. Phylogenet. Evol.">
        <title>Genome-scale phylogeny and comparative genomics of the fungal order Sordariales.</title>
        <authorList>
            <person name="Hensen N."/>
            <person name="Bonometti L."/>
            <person name="Westerberg I."/>
            <person name="Brannstrom I.O."/>
            <person name="Guillou S."/>
            <person name="Cros-Aarteil S."/>
            <person name="Calhoun S."/>
            <person name="Haridas S."/>
            <person name="Kuo A."/>
            <person name="Mondo S."/>
            <person name="Pangilinan J."/>
            <person name="Riley R."/>
            <person name="LaButti K."/>
            <person name="Andreopoulos B."/>
            <person name="Lipzen A."/>
            <person name="Chen C."/>
            <person name="Yan M."/>
            <person name="Daum C."/>
            <person name="Ng V."/>
            <person name="Clum A."/>
            <person name="Steindorff A."/>
            <person name="Ohm R.A."/>
            <person name="Martin F."/>
            <person name="Silar P."/>
            <person name="Natvig D.O."/>
            <person name="Lalanne C."/>
            <person name="Gautier V."/>
            <person name="Ament-Velasquez S.L."/>
            <person name="Kruys A."/>
            <person name="Hutchinson M.I."/>
            <person name="Powell A.J."/>
            <person name="Barry K."/>
            <person name="Miller A.N."/>
            <person name="Grigoriev I.V."/>
            <person name="Debuchy R."/>
            <person name="Gladieux P."/>
            <person name="Hiltunen Thoren M."/>
            <person name="Johannesson H."/>
        </authorList>
    </citation>
    <scope>NUCLEOTIDE SEQUENCE</scope>
    <source>
        <strain evidence="7">CBS 757.83</strain>
    </source>
</reference>
<evidence type="ECO:0000256" key="1">
    <source>
        <dbReference type="ARBA" id="ARBA00004123"/>
    </source>
</evidence>
<protein>
    <recommendedName>
        <fullName evidence="4">Protein HRI1</fullName>
    </recommendedName>
</protein>
<evidence type="ECO:0000256" key="5">
    <source>
        <dbReference type="ARBA" id="ARBA00022490"/>
    </source>
</evidence>
<dbReference type="GO" id="GO:0005634">
    <property type="term" value="C:nucleus"/>
    <property type="evidence" value="ECO:0007669"/>
    <property type="project" value="UniProtKB-SubCell"/>
</dbReference>
<organism evidence="7 8">
    <name type="scientific">Parathielavia hyrcaniae</name>
    <dbReference type="NCBI Taxonomy" id="113614"/>
    <lineage>
        <taxon>Eukaryota</taxon>
        <taxon>Fungi</taxon>
        <taxon>Dikarya</taxon>
        <taxon>Ascomycota</taxon>
        <taxon>Pezizomycotina</taxon>
        <taxon>Sordariomycetes</taxon>
        <taxon>Sordariomycetidae</taxon>
        <taxon>Sordariales</taxon>
        <taxon>Chaetomiaceae</taxon>
        <taxon>Parathielavia</taxon>
    </lineage>
</organism>
<dbReference type="InterPro" id="IPR038744">
    <property type="entry name" value="Hri1_N"/>
</dbReference>
<gene>
    <name evidence="7" type="ORF">N658DRAFT_498627</name>
</gene>
<dbReference type="Gene3D" id="2.40.128.320">
    <property type="entry name" value="Protein HRI1, N-terminal domain"/>
    <property type="match status" value="1"/>
</dbReference>
<dbReference type="Pfam" id="PF16815">
    <property type="entry name" value="HRI1"/>
    <property type="match status" value="1"/>
</dbReference>
<proteinExistence type="inferred from homology"/>
<evidence type="ECO:0000256" key="4">
    <source>
        <dbReference type="ARBA" id="ARBA00017063"/>
    </source>
</evidence>
<keyword evidence="8" id="KW-1185">Reference proteome</keyword>
<dbReference type="CDD" id="cd11692">
    <property type="entry name" value="HRI1_N_like"/>
    <property type="match status" value="1"/>
</dbReference>
<evidence type="ECO:0000256" key="2">
    <source>
        <dbReference type="ARBA" id="ARBA00004496"/>
    </source>
</evidence>
<dbReference type="InterPro" id="IPR031818">
    <property type="entry name" value="Hri1"/>
</dbReference>
<dbReference type="GO" id="GO:0005737">
    <property type="term" value="C:cytoplasm"/>
    <property type="evidence" value="ECO:0007669"/>
    <property type="project" value="UniProtKB-SubCell"/>
</dbReference>
<keyword evidence="6" id="KW-0539">Nucleus</keyword>
<evidence type="ECO:0000313" key="8">
    <source>
        <dbReference type="Proteomes" id="UP001305647"/>
    </source>
</evidence>